<dbReference type="EMBL" id="JBBHLI010000013">
    <property type="protein sequence ID" value="MEK9502615.1"/>
    <property type="molecule type" value="Genomic_DNA"/>
</dbReference>
<protein>
    <submittedName>
        <fullName evidence="1">Uncharacterized protein</fullName>
    </submittedName>
</protein>
<comment type="caution">
    <text evidence="1">The sequence shown here is derived from an EMBL/GenBank/DDBJ whole genome shotgun (WGS) entry which is preliminary data.</text>
</comment>
<dbReference type="Proteomes" id="UP001484239">
    <property type="component" value="Unassembled WGS sequence"/>
</dbReference>
<gene>
    <name evidence="1" type="ORF">WI372_16595</name>
</gene>
<name>A0ABU9EF72_9BACT</name>
<dbReference type="RefSeq" id="WP_405280248.1">
    <property type="nucleotide sequence ID" value="NZ_CP144380.1"/>
</dbReference>
<accession>A0ABU9EF72</accession>
<sequence>MTDDDGNAEEEFEERPIAALHDFAFEADPEFRGVVRRSIDRRITGGEIVRLTTQATLEVFLEFLSLGRPANTPPPEGATEEE</sequence>
<reference evidence="1 2" key="1">
    <citation type="submission" date="2024-02" db="EMBL/GenBank/DDBJ databases">
        <title>A novel Gemmatimonadota bacterium.</title>
        <authorList>
            <person name="Du Z.-J."/>
            <person name="Ye Y.-Q."/>
        </authorList>
    </citation>
    <scope>NUCLEOTIDE SEQUENCE [LARGE SCALE GENOMIC DNA]</scope>
    <source>
        <strain evidence="1 2">DH-20</strain>
    </source>
</reference>
<keyword evidence="2" id="KW-1185">Reference proteome</keyword>
<proteinExistence type="predicted"/>
<organism evidence="1 2">
    <name type="scientific">Gaopeijia maritima</name>
    <dbReference type="NCBI Taxonomy" id="3119007"/>
    <lineage>
        <taxon>Bacteria</taxon>
        <taxon>Pseudomonadati</taxon>
        <taxon>Gemmatimonadota</taxon>
        <taxon>Longimicrobiia</taxon>
        <taxon>Gaopeijiales</taxon>
        <taxon>Gaopeijiaceae</taxon>
        <taxon>Gaopeijia</taxon>
    </lineage>
</organism>
<evidence type="ECO:0000313" key="1">
    <source>
        <dbReference type="EMBL" id="MEK9502615.1"/>
    </source>
</evidence>
<evidence type="ECO:0000313" key="2">
    <source>
        <dbReference type="Proteomes" id="UP001484239"/>
    </source>
</evidence>